<dbReference type="PANTHER" id="PTHR40394:SF2">
    <property type="entry name" value="QUINOL:CYTOCHROME C OXIDOREDUCTASE MEMBRANE PROTEIN"/>
    <property type="match status" value="1"/>
</dbReference>
<sequence>MTQPIYGIMAEFKTPEALMEAVRAAKRAGYTRLDAFSPFPLSDLATELGVRTSVIPWIAAVAGLVGAVIQYGSQYWMNAVDYPLNVGGRPLHSWPAFIPASMIVAILWAGAATLIGLLVILRLPRLNHPVFAVPGFERASEDRFFVCILQDDPKFDSEAIRDFLGTLSPLAVREVPACE</sequence>
<gene>
    <name evidence="2" type="ORF">FHR70_002766</name>
</gene>
<evidence type="ECO:0008006" key="4">
    <source>
        <dbReference type="Google" id="ProtNLM"/>
    </source>
</evidence>
<dbReference type="RefSeq" id="WP_183450984.1">
    <property type="nucleotide sequence ID" value="NZ_JACHWB010000003.1"/>
</dbReference>
<feature type="transmembrane region" description="Helical" evidence="1">
    <location>
        <begin position="54"/>
        <end position="76"/>
    </location>
</feature>
<evidence type="ECO:0000313" key="2">
    <source>
        <dbReference type="EMBL" id="MBB3019701.1"/>
    </source>
</evidence>
<dbReference type="InterPro" id="IPR021776">
    <property type="entry name" value="ActD"/>
</dbReference>
<reference evidence="2 3" key="1">
    <citation type="submission" date="2020-08" db="EMBL/GenBank/DDBJ databases">
        <title>The Agave Microbiome: Exploring the role of microbial communities in plant adaptations to desert environments.</title>
        <authorList>
            <person name="Partida-Martinez L.P."/>
        </authorList>
    </citation>
    <scope>NUCLEOTIDE SEQUENCE [LARGE SCALE GENOMIC DNA]</scope>
    <source>
        <strain evidence="2 3">AT3.9</strain>
    </source>
</reference>
<dbReference type="AlphaFoldDB" id="A0A7W4YX56"/>
<dbReference type="Pfam" id="PF11821">
    <property type="entry name" value="ActD"/>
    <property type="match status" value="1"/>
</dbReference>
<accession>A0A7W4YX56</accession>
<name>A0A7W4YX56_9HYPH</name>
<protein>
    <recommendedName>
        <fullName evidence="4">Quinol:cytochrome c oxidoreductase membrane protein</fullName>
    </recommendedName>
</protein>
<keyword evidence="1" id="KW-1133">Transmembrane helix</keyword>
<keyword evidence="3" id="KW-1185">Reference proteome</keyword>
<dbReference type="PANTHER" id="PTHR40394">
    <property type="entry name" value="LIPOPROTEIN-RELATED"/>
    <property type="match status" value="1"/>
</dbReference>
<feature type="transmembrane region" description="Helical" evidence="1">
    <location>
        <begin position="96"/>
        <end position="121"/>
    </location>
</feature>
<keyword evidence="1" id="KW-0472">Membrane</keyword>
<comment type="caution">
    <text evidence="2">The sequence shown here is derived from an EMBL/GenBank/DDBJ whole genome shotgun (WGS) entry which is preliminary data.</text>
</comment>
<organism evidence="2 3">
    <name type="scientific">Microvirga lupini</name>
    <dbReference type="NCBI Taxonomy" id="420324"/>
    <lineage>
        <taxon>Bacteria</taxon>
        <taxon>Pseudomonadati</taxon>
        <taxon>Pseudomonadota</taxon>
        <taxon>Alphaproteobacteria</taxon>
        <taxon>Hyphomicrobiales</taxon>
        <taxon>Methylobacteriaceae</taxon>
        <taxon>Microvirga</taxon>
    </lineage>
</organism>
<keyword evidence="1" id="KW-0812">Transmembrane</keyword>
<proteinExistence type="predicted"/>
<evidence type="ECO:0000256" key="1">
    <source>
        <dbReference type="SAM" id="Phobius"/>
    </source>
</evidence>
<evidence type="ECO:0000313" key="3">
    <source>
        <dbReference type="Proteomes" id="UP000532010"/>
    </source>
</evidence>
<dbReference type="Proteomes" id="UP000532010">
    <property type="component" value="Unassembled WGS sequence"/>
</dbReference>
<dbReference type="EMBL" id="JACHWB010000003">
    <property type="protein sequence ID" value="MBB3019701.1"/>
    <property type="molecule type" value="Genomic_DNA"/>
</dbReference>